<protein>
    <submittedName>
        <fullName evidence="1">Uncharacterized protein</fullName>
    </submittedName>
</protein>
<accession>A0ABR2L001</accession>
<name>A0ABR2L001_9EUKA</name>
<evidence type="ECO:0000313" key="1">
    <source>
        <dbReference type="EMBL" id="KAK8896700.1"/>
    </source>
</evidence>
<evidence type="ECO:0000313" key="2">
    <source>
        <dbReference type="Proteomes" id="UP001470230"/>
    </source>
</evidence>
<reference evidence="1 2" key="1">
    <citation type="submission" date="2024-04" db="EMBL/GenBank/DDBJ databases">
        <title>Tritrichomonas musculus Genome.</title>
        <authorList>
            <person name="Alves-Ferreira E."/>
            <person name="Grigg M."/>
            <person name="Lorenzi H."/>
            <person name="Galac M."/>
        </authorList>
    </citation>
    <scope>NUCLEOTIDE SEQUENCE [LARGE SCALE GENOMIC DNA]</scope>
    <source>
        <strain evidence="1 2">EAF2021</strain>
    </source>
</reference>
<dbReference type="EMBL" id="JAPFFF010000002">
    <property type="protein sequence ID" value="KAK8896700.1"/>
    <property type="molecule type" value="Genomic_DNA"/>
</dbReference>
<organism evidence="1 2">
    <name type="scientific">Tritrichomonas musculus</name>
    <dbReference type="NCBI Taxonomy" id="1915356"/>
    <lineage>
        <taxon>Eukaryota</taxon>
        <taxon>Metamonada</taxon>
        <taxon>Parabasalia</taxon>
        <taxon>Tritrichomonadida</taxon>
        <taxon>Tritrichomonadidae</taxon>
        <taxon>Tritrichomonas</taxon>
    </lineage>
</organism>
<sequence>MLVNATKNINIYSQNKYLIYAPSKYDEYKEMVYNKHVRDTVTQIFIRNNNVRDCVMFHLDEKDNYIRQFPFVKVTLYVEIKEFRKSSDLFNGVAIEDKNGNVVHTWEKKRHEGDWEFYQIEVDNLNLSQFYMGSGIFKIRLKYYCLQNHHFQDWYLRNVMLKFTIKNQLT</sequence>
<keyword evidence="2" id="KW-1185">Reference proteome</keyword>
<comment type="caution">
    <text evidence="1">The sequence shown here is derived from an EMBL/GenBank/DDBJ whole genome shotgun (WGS) entry which is preliminary data.</text>
</comment>
<proteinExistence type="predicted"/>
<dbReference type="Proteomes" id="UP001470230">
    <property type="component" value="Unassembled WGS sequence"/>
</dbReference>
<gene>
    <name evidence="1" type="ORF">M9Y10_014615</name>
</gene>